<name>A0A7S2TBD7_PROMC</name>
<evidence type="ECO:0000313" key="2">
    <source>
        <dbReference type="EMBL" id="CAD9724597.1"/>
    </source>
</evidence>
<sequence>MPRGLHVGCGSLRMYHGRMLLLSLAHHSGTRQSHLSQNGYGRSLRNGMTVFFFFFFFFFSRLRAMLMSIHKCFIQGKALSQRAEASTAQMRYPDQRALVGDASRLTCWLWIPSHVPWAHAITELSTSLRNASEPLEPKWLRTLAT</sequence>
<accession>A0A7S2TBD7</accession>
<organism evidence="2">
    <name type="scientific">Prorocentrum micans</name>
    <name type="common">Red tide dinoflagellate</name>
    <dbReference type="NCBI Taxonomy" id="2945"/>
    <lineage>
        <taxon>Eukaryota</taxon>
        <taxon>Sar</taxon>
        <taxon>Alveolata</taxon>
        <taxon>Dinophyceae</taxon>
        <taxon>Prorocentrales</taxon>
        <taxon>Prorocentraceae</taxon>
        <taxon>Prorocentrum</taxon>
    </lineage>
</organism>
<protein>
    <submittedName>
        <fullName evidence="2">Uncharacterized protein</fullName>
    </submittedName>
</protein>
<reference evidence="2" key="1">
    <citation type="submission" date="2021-01" db="EMBL/GenBank/DDBJ databases">
        <authorList>
            <person name="Corre E."/>
            <person name="Pelletier E."/>
            <person name="Niang G."/>
            <person name="Scheremetjew M."/>
            <person name="Finn R."/>
            <person name="Kale V."/>
            <person name="Holt S."/>
            <person name="Cochrane G."/>
            <person name="Meng A."/>
            <person name="Brown T."/>
            <person name="Cohen L."/>
        </authorList>
    </citation>
    <scope>NUCLEOTIDE SEQUENCE</scope>
    <source>
        <strain evidence="2">CCCM 845</strain>
    </source>
</reference>
<dbReference type="EMBL" id="HBHN01006420">
    <property type="protein sequence ID" value="CAD9724597.1"/>
    <property type="molecule type" value="Transcribed_RNA"/>
</dbReference>
<keyword evidence="1" id="KW-0472">Membrane</keyword>
<evidence type="ECO:0000256" key="1">
    <source>
        <dbReference type="SAM" id="Phobius"/>
    </source>
</evidence>
<keyword evidence="1" id="KW-0812">Transmembrane</keyword>
<dbReference type="AlphaFoldDB" id="A0A7S2TBD7"/>
<gene>
    <name evidence="2" type="ORF">PMIC02512_LOCUS1753</name>
</gene>
<proteinExistence type="predicted"/>
<keyword evidence="1" id="KW-1133">Transmembrane helix</keyword>
<feature type="transmembrane region" description="Helical" evidence="1">
    <location>
        <begin position="44"/>
        <end position="62"/>
    </location>
</feature>